<reference evidence="2" key="1">
    <citation type="submission" date="2022-11" db="UniProtKB">
        <authorList>
            <consortium name="WormBaseParasite"/>
        </authorList>
    </citation>
    <scope>IDENTIFICATION</scope>
</reference>
<evidence type="ECO:0000313" key="2">
    <source>
        <dbReference type="WBParaSite" id="PS1159_v2.g16030.t1"/>
    </source>
</evidence>
<protein>
    <submittedName>
        <fullName evidence="2">BTB domain-containing protein</fullName>
    </submittedName>
</protein>
<dbReference type="Proteomes" id="UP000887580">
    <property type="component" value="Unplaced"/>
</dbReference>
<accession>A0AC35FC17</accession>
<name>A0AC35FC17_9BILA</name>
<proteinExistence type="predicted"/>
<dbReference type="WBParaSite" id="PS1159_v2.g16030.t1">
    <property type="protein sequence ID" value="PS1159_v2.g16030.t1"/>
    <property type="gene ID" value="PS1159_v2.g16030"/>
</dbReference>
<organism evidence="1 2">
    <name type="scientific">Panagrolaimus sp. PS1159</name>
    <dbReference type="NCBI Taxonomy" id="55785"/>
    <lineage>
        <taxon>Eukaryota</taxon>
        <taxon>Metazoa</taxon>
        <taxon>Ecdysozoa</taxon>
        <taxon>Nematoda</taxon>
        <taxon>Chromadorea</taxon>
        <taxon>Rhabditida</taxon>
        <taxon>Tylenchina</taxon>
        <taxon>Panagrolaimomorpha</taxon>
        <taxon>Panagrolaimoidea</taxon>
        <taxon>Panagrolaimidae</taxon>
        <taxon>Panagrolaimus</taxon>
    </lineage>
</organism>
<sequence length="240" mass="28222">MDPIETKVANECQIKMKWRIKEDVLKEARDDVKSKRFKAPKILCVDYYLLLKIDKVNPNEIDLYLFLEFEMARKIDATFKFSVKSAAYEKNREYIYEKPGGWGCKLCTRDELFDPDFGYFVNGIMEIELEGSLKALGIKRKAPESLSLARMLWENEEQKDLTIAVKGQEIKIHKWILCAKSPVFKAELNSKWKEACEKRIEIPEFSFEIVKIVVEYCYEEDVKEFITEENASELLHFSDK</sequence>
<evidence type="ECO:0000313" key="1">
    <source>
        <dbReference type="Proteomes" id="UP000887580"/>
    </source>
</evidence>